<dbReference type="GO" id="GO:0045165">
    <property type="term" value="P:cell fate commitment"/>
    <property type="evidence" value="ECO:0007669"/>
    <property type="project" value="TreeGrafter"/>
</dbReference>
<comment type="function">
    <text evidence="8">Ligand for members of the frizzled family of seven transmembrane receptors.</text>
</comment>
<evidence type="ECO:0000256" key="3">
    <source>
        <dbReference type="ARBA" id="ARBA00022473"/>
    </source>
</evidence>
<comment type="subcellular location">
    <subcellularLocation>
        <location evidence="1 8">Secreted</location>
        <location evidence="1 8">Extracellular space</location>
        <location evidence="1 8">Extracellular matrix</location>
    </subcellularLocation>
</comment>
<dbReference type="PANTHER" id="PTHR12027">
    <property type="entry name" value="WNT RELATED"/>
    <property type="match status" value="1"/>
</dbReference>
<name>A0AAQ4EY46_AMBAM</name>
<keyword evidence="6 8" id="KW-0879">Wnt signaling pathway</keyword>
<dbReference type="GO" id="GO:0030182">
    <property type="term" value="P:neuron differentiation"/>
    <property type="evidence" value="ECO:0007669"/>
    <property type="project" value="TreeGrafter"/>
</dbReference>
<evidence type="ECO:0000256" key="8">
    <source>
        <dbReference type="RuleBase" id="RU003500"/>
    </source>
</evidence>
<keyword evidence="4" id="KW-0964">Secreted</keyword>
<dbReference type="InterPro" id="IPR005817">
    <property type="entry name" value="Wnt"/>
</dbReference>
<dbReference type="EMBL" id="JARKHS020009417">
    <property type="protein sequence ID" value="KAK8779776.1"/>
    <property type="molecule type" value="Genomic_DNA"/>
</dbReference>
<dbReference type="PANTHER" id="PTHR12027:SF81">
    <property type="entry name" value="WNT INHIBITOR OF DORSAL PROTEIN"/>
    <property type="match status" value="1"/>
</dbReference>
<evidence type="ECO:0000256" key="7">
    <source>
        <dbReference type="ARBA" id="ARBA00023157"/>
    </source>
</evidence>
<dbReference type="GO" id="GO:0005615">
    <property type="term" value="C:extracellular space"/>
    <property type="evidence" value="ECO:0007669"/>
    <property type="project" value="TreeGrafter"/>
</dbReference>
<reference evidence="9 10" key="1">
    <citation type="journal article" date="2023" name="Arcadia Sci">
        <title>De novo assembly of a long-read Amblyomma americanum tick genome.</title>
        <authorList>
            <person name="Chou S."/>
            <person name="Poskanzer K.E."/>
            <person name="Rollins M."/>
            <person name="Thuy-Boun P.S."/>
        </authorList>
    </citation>
    <scope>NUCLEOTIDE SEQUENCE [LARGE SCALE GENOMIC DNA]</scope>
    <source>
        <strain evidence="9">F_SG_1</strain>
        <tissue evidence="9">Salivary glands</tissue>
    </source>
</reference>
<protein>
    <recommendedName>
        <fullName evidence="8">Protein Wnt</fullName>
    </recommendedName>
</protein>
<evidence type="ECO:0000256" key="6">
    <source>
        <dbReference type="ARBA" id="ARBA00022687"/>
    </source>
</evidence>
<comment type="caution">
    <text evidence="9">The sequence shown here is derived from an EMBL/GenBank/DDBJ whole genome shotgun (WGS) entry which is preliminary data.</text>
</comment>
<dbReference type="AlphaFoldDB" id="A0AAQ4EY46"/>
<dbReference type="Pfam" id="PF00110">
    <property type="entry name" value="wnt"/>
    <property type="match status" value="1"/>
</dbReference>
<proteinExistence type="inferred from homology"/>
<comment type="similarity">
    <text evidence="2 8">Belongs to the Wnt family.</text>
</comment>
<evidence type="ECO:0000256" key="4">
    <source>
        <dbReference type="ARBA" id="ARBA00022525"/>
    </source>
</evidence>
<dbReference type="GO" id="GO:0060070">
    <property type="term" value="P:canonical Wnt signaling pathway"/>
    <property type="evidence" value="ECO:0007669"/>
    <property type="project" value="TreeGrafter"/>
</dbReference>
<evidence type="ECO:0000256" key="5">
    <source>
        <dbReference type="ARBA" id="ARBA00022530"/>
    </source>
</evidence>
<evidence type="ECO:0000313" key="10">
    <source>
        <dbReference type="Proteomes" id="UP001321473"/>
    </source>
</evidence>
<keyword evidence="7" id="KW-1015">Disulfide bond</keyword>
<dbReference type="Gene3D" id="3.30.2460.20">
    <property type="match status" value="1"/>
</dbReference>
<keyword evidence="10" id="KW-1185">Reference proteome</keyword>
<dbReference type="Proteomes" id="UP001321473">
    <property type="component" value="Unassembled WGS sequence"/>
</dbReference>
<dbReference type="GO" id="GO:0005125">
    <property type="term" value="F:cytokine activity"/>
    <property type="evidence" value="ECO:0007669"/>
    <property type="project" value="TreeGrafter"/>
</dbReference>
<accession>A0AAQ4EY46</accession>
<organism evidence="9 10">
    <name type="scientific">Amblyomma americanum</name>
    <name type="common">Lone star tick</name>
    <dbReference type="NCBI Taxonomy" id="6943"/>
    <lineage>
        <taxon>Eukaryota</taxon>
        <taxon>Metazoa</taxon>
        <taxon>Ecdysozoa</taxon>
        <taxon>Arthropoda</taxon>
        <taxon>Chelicerata</taxon>
        <taxon>Arachnida</taxon>
        <taxon>Acari</taxon>
        <taxon>Parasitiformes</taxon>
        <taxon>Ixodida</taxon>
        <taxon>Ixodoidea</taxon>
        <taxon>Ixodidae</taxon>
        <taxon>Amblyomminae</taxon>
        <taxon>Amblyomma</taxon>
    </lineage>
</organism>
<gene>
    <name evidence="9" type="ORF">V5799_018884</name>
</gene>
<evidence type="ECO:0000256" key="1">
    <source>
        <dbReference type="ARBA" id="ARBA00004498"/>
    </source>
</evidence>
<dbReference type="GO" id="GO:0005109">
    <property type="term" value="F:frizzled binding"/>
    <property type="evidence" value="ECO:0007669"/>
    <property type="project" value="TreeGrafter"/>
</dbReference>
<sequence>MAAVGDRLRRAYERARLLISNRGEPAGTESRNVLLYTSPSSNFCQPNLTLGYNGTYGRECSRRTGVSVPLTEQDSCRKLCYECGHGLRQEAATESSTCNCRFVSCCSVKCDICTTNVQKHFCN</sequence>
<evidence type="ECO:0000256" key="2">
    <source>
        <dbReference type="ARBA" id="ARBA00005683"/>
    </source>
</evidence>
<keyword evidence="3 8" id="KW-0217">Developmental protein</keyword>
<keyword evidence="5" id="KW-0272">Extracellular matrix</keyword>
<dbReference type="InterPro" id="IPR043158">
    <property type="entry name" value="Wnt_C"/>
</dbReference>
<evidence type="ECO:0000313" key="9">
    <source>
        <dbReference type="EMBL" id="KAK8779776.1"/>
    </source>
</evidence>